<keyword evidence="2" id="KW-1185">Reference proteome</keyword>
<protein>
    <submittedName>
        <fullName evidence="1">Uncharacterized protein</fullName>
    </submittedName>
</protein>
<gene>
    <name evidence="1" type="ORF">K443DRAFT_16010</name>
</gene>
<dbReference type="AlphaFoldDB" id="A0A0C9WYP3"/>
<dbReference type="Proteomes" id="UP000054477">
    <property type="component" value="Unassembled WGS sequence"/>
</dbReference>
<dbReference type="OrthoDB" id="5357734at2759"/>
<evidence type="ECO:0000313" key="2">
    <source>
        <dbReference type="Proteomes" id="UP000054477"/>
    </source>
</evidence>
<evidence type="ECO:0000313" key="1">
    <source>
        <dbReference type="EMBL" id="KIJ89537.1"/>
    </source>
</evidence>
<name>A0A0C9WYP3_9AGAR</name>
<accession>A0A0C9WYP3</accession>
<proteinExistence type="predicted"/>
<dbReference type="HOGENOM" id="CLU_1713550_0_0_1"/>
<organism evidence="1 2">
    <name type="scientific">Laccaria amethystina LaAM-08-1</name>
    <dbReference type="NCBI Taxonomy" id="1095629"/>
    <lineage>
        <taxon>Eukaryota</taxon>
        <taxon>Fungi</taxon>
        <taxon>Dikarya</taxon>
        <taxon>Basidiomycota</taxon>
        <taxon>Agaricomycotina</taxon>
        <taxon>Agaricomycetes</taxon>
        <taxon>Agaricomycetidae</taxon>
        <taxon>Agaricales</taxon>
        <taxon>Agaricineae</taxon>
        <taxon>Hydnangiaceae</taxon>
        <taxon>Laccaria</taxon>
    </lineage>
</organism>
<reference evidence="1 2" key="1">
    <citation type="submission" date="2014-04" db="EMBL/GenBank/DDBJ databases">
        <authorList>
            <consortium name="DOE Joint Genome Institute"/>
            <person name="Kuo A."/>
            <person name="Kohler A."/>
            <person name="Nagy L.G."/>
            <person name="Floudas D."/>
            <person name="Copeland A."/>
            <person name="Barry K.W."/>
            <person name="Cichocki N."/>
            <person name="Veneault-Fourrey C."/>
            <person name="LaButti K."/>
            <person name="Lindquist E.A."/>
            <person name="Lipzen A."/>
            <person name="Lundell T."/>
            <person name="Morin E."/>
            <person name="Murat C."/>
            <person name="Sun H."/>
            <person name="Tunlid A."/>
            <person name="Henrissat B."/>
            <person name="Grigoriev I.V."/>
            <person name="Hibbett D.S."/>
            <person name="Martin F."/>
            <person name="Nordberg H.P."/>
            <person name="Cantor M.N."/>
            <person name="Hua S.X."/>
        </authorList>
    </citation>
    <scope>NUCLEOTIDE SEQUENCE [LARGE SCALE GENOMIC DNA]</scope>
    <source>
        <strain evidence="1 2">LaAM-08-1</strain>
    </source>
</reference>
<sequence length="153" mass="16481">MLAQLHYIWDAGAGPSFRSAFRAGGNARKVAFTAFIITMIKMSTGTLLQKVTHQAIEDIVTPETIQLNISQVIPEGWTGVIANATEGNLNVSSVALATAQAWWRNDIINTLDAPGYYCAGTCEGNVPGAGMSYNCSSTTQPLNLYTVRLAIRR</sequence>
<reference evidence="2" key="2">
    <citation type="submission" date="2015-01" db="EMBL/GenBank/DDBJ databases">
        <title>Evolutionary Origins and Diversification of the Mycorrhizal Mutualists.</title>
        <authorList>
            <consortium name="DOE Joint Genome Institute"/>
            <consortium name="Mycorrhizal Genomics Consortium"/>
            <person name="Kohler A."/>
            <person name="Kuo A."/>
            <person name="Nagy L.G."/>
            <person name="Floudas D."/>
            <person name="Copeland A."/>
            <person name="Barry K.W."/>
            <person name="Cichocki N."/>
            <person name="Veneault-Fourrey C."/>
            <person name="LaButti K."/>
            <person name="Lindquist E.A."/>
            <person name="Lipzen A."/>
            <person name="Lundell T."/>
            <person name="Morin E."/>
            <person name="Murat C."/>
            <person name="Riley R."/>
            <person name="Ohm R."/>
            <person name="Sun H."/>
            <person name="Tunlid A."/>
            <person name="Henrissat B."/>
            <person name="Grigoriev I.V."/>
            <person name="Hibbett D.S."/>
            <person name="Martin F."/>
        </authorList>
    </citation>
    <scope>NUCLEOTIDE SEQUENCE [LARGE SCALE GENOMIC DNA]</scope>
    <source>
        <strain evidence="2">LaAM-08-1</strain>
    </source>
</reference>
<dbReference type="EMBL" id="KN839630">
    <property type="protein sequence ID" value="KIJ89537.1"/>
    <property type="molecule type" value="Genomic_DNA"/>
</dbReference>
<dbReference type="STRING" id="1095629.A0A0C9WYP3"/>